<dbReference type="RefSeq" id="WP_139654865.1">
    <property type="nucleotide sequence ID" value="NZ_CAWOQH010000177.1"/>
</dbReference>
<dbReference type="Gene3D" id="3.40.190.10">
    <property type="entry name" value="Periplasmic binding protein-like II"/>
    <property type="match status" value="2"/>
</dbReference>
<comment type="similarity">
    <text evidence="1">Belongs to the LysR transcriptional regulatory family.</text>
</comment>
<dbReference type="InterPro" id="IPR058163">
    <property type="entry name" value="LysR-type_TF_proteobact-type"/>
</dbReference>
<dbReference type="GO" id="GO:0043565">
    <property type="term" value="F:sequence-specific DNA binding"/>
    <property type="evidence" value="ECO:0007669"/>
    <property type="project" value="TreeGrafter"/>
</dbReference>
<organism evidence="3 4">
    <name type="scientific">Photorhabdus luminescens subsp. sonorensis</name>
    <dbReference type="NCBI Taxonomy" id="1173677"/>
    <lineage>
        <taxon>Bacteria</taxon>
        <taxon>Pseudomonadati</taxon>
        <taxon>Pseudomonadota</taxon>
        <taxon>Gammaproteobacteria</taxon>
        <taxon>Enterobacterales</taxon>
        <taxon>Morganellaceae</taxon>
        <taxon>Photorhabdus</taxon>
    </lineage>
</organism>
<dbReference type="GO" id="GO:0003700">
    <property type="term" value="F:DNA-binding transcription factor activity"/>
    <property type="evidence" value="ECO:0007669"/>
    <property type="project" value="TreeGrafter"/>
</dbReference>
<sequence>MSDSRVERNKAVFRLLLEYAVPNWPSRSVTVTAEGKEYYCHAVKVIADIDAADNAVRVKKNKPQGHLRVDVQVSFAHNLLIPALPEFHQEYPDITIALGINDKTINLVGEGVDCAIRAGKIQDLSLVARKITDMEYVTCASPAYLKSSGVPQTPQEVKERHKKIIYY</sequence>
<gene>
    <name evidence="3" type="ORF">EP164_05230</name>
</gene>
<reference evidence="3 4" key="1">
    <citation type="submission" date="2019-01" db="EMBL/GenBank/DDBJ databases">
        <title>Draft genome assembly of Photorhabdus luminescens subsp. sonorensis Caborca.</title>
        <authorList>
            <person name="Duong D.A."/>
            <person name="Espinosa-Artiles P."/>
            <person name="Orozco R.A."/>
            <person name="Molnar I."/>
            <person name="Stock P."/>
        </authorList>
    </citation>
    <scope>NUCLEOTIDE SEQUENCE [LARGE SCALE GENOMIC DNA]</scope>
    <source>
        <strain evidence="3 4">Caborca</strain>
    </source>
</reference>
<name>A0A5C4RLD4_PHOLU</name>
<evidence type="ECO:0000313" key="3">
    <source>
        <dbReference type="EMBL" id="TNH44595.1"/>
    </source>
</evidence>
<evidence type="ECO:0000313" key="4">
    <source>
        <dbReference type="Proteomes" id="UP000307592"/>
    </source>
</evidence>
<dbReference type="SUPFAM" id="SSF53850">
    <property type="entry name" value="Periplasmic binding protein-like II"/>
    <property type="match status" value="1"/>
</dbReference>
<feature type="domain" description="LysR substrate-binding" evidence="2">
    <location>
        <begin position="61"/>
        <end position="159"/>
    </location>
</feature>
<evidence type="ECO:0000256" key="1">
    <source>
        <dbReference type="ARBA" id="ARBA00009437"/>
    </source>
</evidence>
<accession>A0A5C4RLD4</accession>
<dbReference type="EMBL" id="SBIJ01000005">
    <property type="protein sequence ID" value="TNH44595.1"/>
    <property type="molecule type" value="Genomic_DNA"/>
</dbReference>
<comment type="caution">
    <text evidence="3">The sequence shown here is derived from an EMBL/GenBank/DDBJ whole genome shotgun (WGS) entry which is preliminary data.</text>
</comment>
<proteinExistence type="inferred from homology"/>
<protein>
    <recommendedName>
        <fullName evidence="2">LysR substrate-binding domain-containing protein</fullName>
    </recommendedName>
</protein>
<dbReference type="InterPro" id="IPR005119">
    <property type="entry name" value="LysR_subst-bd"/>
</dbReference>
<dbReference type="Proteomes" id="UP000307592">
    <property type="component" value="Unassembled WGS sequence"/>
</dbReference>
<evidence type="ECO:0000259" key="2">
    <source>
        <dbReference type="Pfam" id="PF03466"/>
    </source>
</evidence>
<dbReference type="AlphaFoldDB" id="A0A5C4RLD4"/>
<dbReference type="Pfam" id="PF03466">
    <property type="entry name" value="LysR_substrate"/>
    <property type="match status" value="1"/>
</dbReference>
<dbReference type="GO" id="GO:0006351">
    <property type="term" value="P:DNA-templated transcription"/>
    <property type="evidence" value="ECO:0007669"/>
    <property type="project" value="TreeGrafter"/>
</dbReference>
<dbReference type="PANTHER" id="PTHR30537:SF72">
    <property type="entry name" value="LYSR FAMILY TRANSCRIPTIONAL REGULATOR"/>
    <property type="match status" value="1"/>
</dbReference>
<dbReference type="PANTHER" id="PTHR30537">
    <property type="entry name" value="HTH-TYPE TRANSCRIPTIONAL REGULATOR"/>
    <property type="match status" value="1"/>
</dbReference>